<gene>
    <name evidence="4" type="ORF">E1288_02880</name>
</gene>
<evidence type="ECO:0000313" key="4">
    <source>
        <dbReference type="EMBL" id="TDD56109.1"/>
    </source>
</evidence>
<accession>A0A4R4ZFG5</accession>
<keyword evidence="2" id="KW-0456">Lyase</keyword>
<evidence type="ECO:0000256" key="3">
    <source>
        <dbReference type="SAM" id="MobiDB-lite"/>
    </source>
</evidence>
<protein>
    <submittedName>
        <fullName evidence="4">Enoyl-CoA hydratase/isomerase family protein</fullName>
    </submittedName>
</protein>
<dbReference type="GO" id="GO:0016829">
    <property type="term" value="F:lyase activity"/>
    <property type="evidence" value="ECO:0007669"/>
    <property type="project" value="UniProtKB-KW"/>
</dbReference>
<keyword evidence="5" id="KW-1185">Reference proteome</keyword>
<dbReference type="CDD" id="cd06558">
    <property type="entry name" value="crotonase-like"/>
    <property type="match status" value="1"/>
</dbReference>
<comment type="caution">
    <text evidence="4">The sequence shown here is derived from an EMBL/GenBank/DDBJ whole genome shotgun (WGS) entry which is preliminary data.</text>
</comment>
<keyword evidence="4" id="KW-0413">Isomerase</keyword>
<feature type="region of interest" description="Disordered" evidence="3">
    <location>
        <begin position="222"/>
        <end position="256"/>
    </location>
</feature>
<feature type="compositionally biased region" description="Polar residues" evidence="3">
    <location>
        <begin position="228"/>
        <end position="240"/>
    </location>
</feature>
<dbReference type="Proteomes" id="UP000294947">
    <property type="component" value="Unassembled WGS sequence"/>
</dbReference>
<organism evidence="4 5">
    <name type="scientific">Saccharopolyspora elongata</name>
    <dbReference type="NCBI Taxonomy" id="2530387"/>
    <lineage>
        <taxon>Bacteria</taxon>
        <taxon>Bacillati</taxon>
        <taxon>Actinomycetota</taxon>
        <taxon>Actinomycetes</taxon>
        <taxon>Pseudonocardiales</taxon>
        <taxon>Pseudonocardiaceae</taxon>
        <taxon>Saccharopolyspora</taxon>
    </lineage>
</organism>
<dbReference type="AlphaFoldDB" id="A0A4R4ZFG5"/>
<name>A0A4R4ZFG5_9PSEU</name>
<evidence type="ECO:0000256" key="1">
    <source>
        <dbReference type="ARBA" id="ARBA00005254"/>
    </source>
</evidence>
<reference evidence="4 5" key="1">
    <citation type="submission" date="2019-03" db="EMBL/GenBank/DDBJ databases">
        <title>Draft genome sequences of novel Actinobacteria.</title>
        <authorList>
            <person name="Sahin N."/>
            <person name="Ay H."/>
            <person name="Saygin H."/>
        </authorList>
    </citation>
    <scope>NUCLEOTIDE SEQUENCE [LARGE SCALE GENOMIC DNA]</scope>
    <source>
        <strain evidence="4 5">7K502</strain>
    </source>
</reference>
<dbReference type="InterPro" id="IPR014748">
    <property type="entry name" value="Enoyl-CoA_hydra_C"/>
</dbReference>
<dbReference type="SUPFAM" id="SSF52096">
    <property type="entry name" value="ClpP/crotonase"/>
    <property type="match status" value="1"/>
</dbReference>
<dbReference type="RefSeq" id="WP_132480202.1">
    <property type="nucleotide sequence ID" value="NZ_SMKW01000002.1"/>
</dbReference>
<proteinExistence type="inferred from homology"/>
<dbReference type="PANTHER" id="PTHR11941">
    <property type="entry name" value="ENOYL-COA HYDRATASE-RELATED"/>
    <property type="match status" value="1"/>
</dbReference>
<sequence>MNDLTPGRLDLHIAEHIAWITIDNPGRRNAMSASMWRQVPDLLTKVADDPAVRVVVLTGAGDAFCAGANINELDEIEGGREESVTVTAERALLTCPLPTIALINGLCIGGGCQLAAACDIRIADTGAAFGITPAKLGIVYPASSVARLTELVGPANAKLLLFSADFFDAARALQMRLVDEITDDARGRAIALATTIARRSQLTVRASKQLIDMASRGESIDERRQHWQDLSTESGESTEGINAFLQRRPPEFPYRG</sequence>
<dbReference type="OrthoDB" id="4608673at2"/>
<dbReference type="GO" id="GO:0016853">
    <property type="term" value="F:isomerase activity"/>
    <property type="evidence" value="ECO:0007669"/>
    <property type="project" value="UniProtKB-KW"/>
</dbReference>
<dbReference type="GO" id="GO:0006635">
    <property type="term" value="P:fatty acid beta-oxidation"/>
    <property type="evidence" value="ECO:0007669"/>
    <property type="project" value="TreeGrafter"/>
</dbReference>
<dbReference type="Gene3D" id="1.10.12.10">
    <property type="entry name" value="Lyase 2-enoyl-coa Hydratase, Chain A, domain 2"/>
    <property type="match status" value="1"/>
</dbReference>
<dbReference type="EMBL" id="SMKW01000002">
    <property type="protein sequence ID" value="TDD56109.1"/>
    <property type="molecule type" value="Genomic_DNA"/>
</dbReference>
<comment type="similarity">
    <text evidence="1">Belongs to the enoyl-CoA hydratase/isomerase family.</text>
</comment>
<evidence type="ECO:0000313" key="5">
    <source>
        <dbReference type="Proteomes" id="UP000294947"/>
    </source>
</evidence>
<dbReference type="InterPro" id="IPR001753">
    <property type="entry name" value="Enoyl-CoA_hydra/iso"/>
</dbReference>
<dbReference type="Gene3D" id="3.90.226.10">
    <property type="entry name" value="2-enoyl-CoA Hydratase, Chain A, domain 1"/>
    <property type="match status" value="1"/>
</dbReference>
<evidence type="ECO:0000256" key="2">
    <source>
        <dbReference type="ARBA" id="ARBA00023239"/>
    </source>
</evidence>
<dbReference type="Pfam" id="PF00378">
    <property type="entry name" value="ECH_1"/>
    <property type="match status" value="1"/>
</dbReference>
<dbReference type="PANTHER" id="PTHR11941:SF127">
    <property type="entry name" value="ENOYL-COA HYDRATASE ECHA18 (ENOYL HYDRASE) (UNSATURATED ACYL-COA HYDRATASE) (CROTONASE)-RELATED"/>
    <property type="match status" value="1"/>
</dbReference>
<dbReference type="InterPro" id="IPR029045">
    <property type="entry name" value="ClpP/crotonase-like_dom_sf"/>
</dbReference>